<organism evidence="2 3">
    <name type="scientific">Massilia agilis</name>
    <dbReference type="NCBI Taxonomy" id="1811226"/>
    <lineage>
        <taxon>Bacteria</taxon>
        <taxon>Pseudomonadati</taxon>
        <taxon>Pseudomonadota</taxon>
        <taxon>Betaproteobacteria</taxon>
        <taxon>Burkholderiales</taxon>
        <taxon>Oxalobacteraceae</taxon>
        <taxon>Telluria group</taxon>
        <taxon>Massilia</taxon>
    </lineage>
</organism>
<keyword evidence="1" id="KW-1133">Transmembrane helix</keyword>
<protein>
    <submittedName>
        <fullName evidence="2">Uncharacterized protein</fullName>
    </submittedName>
</protein>
<evidence type="ECO:0000313" key="2">
    <source>
        <dbReference type="EMBL" id="MCS0808690.1"/>
    </source>
</evidence>
<feature type="transmembrane region" description="Helical" evidence="1">
    <location>
        <begin position="31"/>
        <end position="53"/>
    </location>
</feature>
<dbReference type="EMBL" id="JANUHB010000002">
    <property type="protein sequence ID" value="MCS0808690.1"/>
    <property type="molecule type" value="Genomic_DNA"/>
</dbReference>
<name>A0ABT2DBL9_9BURK</name>
<proteinExistence type="predicted"/>
<dbReference type="RefSeq" id="WP_258822452.1">
    <property type="nucleotide sequence ID" value="NZ_JANUHB010000002.1"/>
</dbReference>
<keyword evidence="3" id="KW-1185">Reference proteome</keyword>
<sequence length="54" mass="5812">MKVEKHSTQIMTEIKGQLAPKDSFRALCVVYLPQTIAAFGVLLVGIAAVIAALR</sequence>
<comment type="caution">
    <text evidence="2">The sequence shown here is derived from an EMBL/GenBank/DDBJ whole genome shotgun (WGS) entry which is preliminary data.</text>
</comment>
<keyword evidence="1" id="KW-0812">Transmembrane</keyword>
<evidence type="ECO:0000256" key="1">
    <source>
        <dbReference type="SAM" id="Phobius"/>
    </source>
</evidence>
<keyword evidence="1" id="KW-0472">Membrane</keyword>
<gene>
    <name evidence="2" type="ORF">NX774_12240</name>
</gene>
<reference evidence="2 3" key="1">
    <citation type="submission" date="2022-08" db="EMBL/GenBank/DDBJ databases">
        <title>Reclassification of Massilia species as members of the genera Telluria, Duganella, Pseudoduganella, Mokoshia gen. nov. and Zemynaea gen. nov. using orthogonal and non-orthogonal genome-based approaches.</title>
        <authorList>
            <person name="Bowman J.P."/>
        </authorList>
    </citation>
    <scope>NUCLEOTIDE SEQUENCE [LARGE SCALE GENOMIC DNA]</scope>
    <source>
        <strain evidence="2 3">JCM 31605</strain>
    </source>
</reference>
<evidence type="ECO:0000313" key="3">
    <source>
        <dbReference type="Proteomes" id="UP001206126"/>
    </source>
</evidence>
<accession>A0ABT2DBL9</accession>
<dbReference type="Proteomes" id="UP001206126">
    <property type="component" value="Unassembled WGS sequence"/>
</dbReference>